<name>A0AAD8LY31_9APIA</name>
<keyword evidence="2" id="KW-1185">Reference proteome</keyword>
<reference evidence="1" key="2">
    <citation type="submission" date="2023-05" db="EMBL/GenBank/DDBJ databases">
        <authorList>
            <person name="Schelkunov M.I."/>
        </authorList>
    </citation>
    <scope>NUCLEOTIDE SEQUENCE</scope>
    <source>
        <strain evidence="1">Hsosn_3</strain>
        <tissue evidence="1">Leaf</tissue>
    </source>
</reference>
<dbReference type="InterPro" id="IPR012334">
    <property type="entry name" value="Pectin_lyas_fold"/>
</dbReference>
<dbReference type="Proteomes" id="UP001237642">
    <property type="component" value="Unassembled WGS sequence"/>
</dbReference>
<gene>
    <name evidence="1" type="ORF">POM88_053084</name>
</gene>
<dbReference type="AlphaFoldDB" id="A0AAD8LY31"/>
<reference evidence="1" key="1">
    <citation type="submission" date="2023-02" db="EMBL/GenBank/DDBJ databases">
        <title>Genome of toxic invasive species Heracleum sosnowskyi carries increased number of genes despite the absence of recent whole-genome duplications.</title>
        <authorList>
            <person name="Schelkunov M."/>
            <person name="Shtratnikova V."/>
            <person name="Makarenko M."/>
            <person name="Klepikova A."/>
            <person name="Omelchenko D."/>
            <person name="Novikova G."/>
            <person name="Obukhova E."/>
            <person name="Bogdanov V."/>
            <person name="Penin A."/>
            <person name="Logacheva M."/>
        </authorList>
    </citation>
    <scope>NUCLEOTIDE SEQUENCE</scope>
    <source>
        <strain evidence="1">Hsosn_3</strain>
        <tissue evidence="1">Leaf</tissue>
    </source>
</reference>
<dbReference type="InterPro" id="IPR011050">
    <property type="entry name" value="Pectin_lyase_fold/virulence"/>
</dbReference>
<protein>
    <submittedName>
        <fullName evidence="1">Uncharacterized protein</fullName>
    </submittedName>
</protein>
<evidence type="ECO:0000313" key="1">
    <source>
        <dbReference type="EMBL" id="KAK1352653.1"/>
    </source>
</evidence>
<dbReference type="Gene3D" id="2.160.20.10">
    <property type="entry name" value="Single-stranded right-handed beta-helix, Pectin lyase-like"/>
    <property type="match status" value="1"/>
</dbReference>
<dbReference type="SUPFAM" id="SSF51126">
    <property type="entry name" value="Pectin lyase-like"/>
    <property type="match status" value="1"/>
</dbReference>
<proteinExistence type="predicted"/>
<comment type="caution">
    <text evidence="1">The sequence shown here is derived from an EMBL/GenBank/DDBJ whole genome shotgun (WGS) entry which is preliminary data.</text>
</comment>
<accession>A0AAD8LY31</accession>
<dbReference type="EMBL" id="JAUIZM010000015">
    <property type="protein sequence ID" value="KAK1352653.1"/>
    <property type="molecule type" value="Genomic_DNA"/>
</dbReference>
<sequence length="131" mass="14205">MKADKVGIKWLLSVDRKLLASNNAWVTPNVVVAQDGSGRYKNISVAFAAYLKGNKGRYTYDEYITVTKDQFQGSVIGGGVVSLFSIEAAKHGTVAVITKAPHESNTNYTYRCASVVLCPLDSLEVTSKIQS</sequence>
<organism evidence="1 2">
    <name type="scientific">Heracleum sosnowskyi</name>
    <dbReference type="NCBI Taxonomy" id="360622"/>
    <lineage>
        <taxon>Eukaryota</taxon>
        <taxon>Viridiplantae</taxon>
        <taxon>Streptophyta</taxon>
        <taxon>Embryophyta</taxon>
        <taxon>Tracheophyta</taxon>
        <taxon>Spermatophyta</taxon>
        <taxon>Magnoliopsida</taxon>
        <taxon>eudicotyledons</taxon>
        <taxon>Gunneridae</taxon>
        <taxon>Pentapetalae</taxon>
        <taxon>asterids</taxon>
        <taxon>campanulids</taxon>
        <taxon>Apiales</taxon>
        <taxon>Apiaceae</taxon>
        <taxon>Apioideae</taxon>
        <taxon>apioid superclade</taxon>
        <taxon>Tordylieae</taxon>
        <taxon>Tordyliinae</taxon>
        <taxon>Heracleum</taxon>
    </lineage>
</organism>
<evidence type="ECO:0000313" key="2">
    <source>
        <dbReference type="Proteomes" id="UP001237642"/>
    </source>
</evidence>